<dbReference type="GO" id="GO:0009312">
    <property type="term" value="P:oligosaccharide biosynthetic process"/>
    <property type="evidence" value="ECO:0007669"/>
    <property type="project" value="TreeGrafter"/>
</dbReference>
<evidence type="ECO:0000256" key="7">
    <source>
        <dbReference type="ARBA" id="ARBA00022968"/>
    </source>
</evidence>
<keyword evidence="12" id="KW-0325">Glycoprotein</keyword>
<dbReference type="PIRSF" id="PIRSF005557">
    <property type="entry name" value="Sialyl_trans"/>
    <property type="match status" value="1"/>
</dbReference>
<dbReference type="PANTHER" id="PTHR45941">
    <property type="entry name" value="ALPHA-N-ACETYLGALACTOSAMINIDE ALPHA-2,6-SIALYLTRANSFERASE 2-LIKE-RELATED"/>
    <property type="match status" value="1"/>
</dbReference>
<evidence type="ECO:0000256" key="9">
    <source>
        <dbReference type="ARBA" id="ARBA00023034"/>
    </source>
</evidence>
<comment type="catalytic activity">
    <reaction evidence="15">
        <text>a 3-O-[N-acetyl-alpha-neuraminyl-(2-&gt;3)-beta-D-galactosyl-(1-&gt;3)-N-acetyl-alpha-D-galactosaminyl]-L-threonyl-[protein] + CMP-N-acetyl-beta-neuraminate = a 3-O-{alpha-Neu5Ac-(2-&gt;3)-beta-D-Gal-(1-&gt;3)-[alpha-Neu5Ac-(2-&gt;6)]-alpha-D-GalNAc}-L-threonyl-[protein] + CMP + H(+)</text>
        <dbReference type="Rhea" id="RHEA:81659"/>
        <dbReference type="Rhea" id="RHEA-COMP:14417"/>
        <dbReference type="Rhea" id="RHEA-COMP:16763"/>
        <dbReference type="ChEBI" id="CHEBI:15378"/>
        <dbReference type="ChEBI" id="CHEBI:57812"/>
        <dbReference type="ChEBI" id="CHEBI:60377"/>
        <dbReference type="ChEBI" id="CHEBI:139598"/>
        <dbReference type="ChEBI" id="CHEBI:156398"/>
    </reaction>
    <physiologicalReaction direction="left-to-right" evidence="15">
        <dbReference type="Rhea" id="RHEA:81660"/>
    </physiologicalReaction>
</comment>
<feature type="disulfide bond" evidence="17">
    <location>
        <begin position="129"/>
        <end position="296"/>
    </location>
</feature>
<reference evidence="18" key="1">
    <citation type="submission" date="2025-08" db="UniProtKB">
        <authorList>
            <consortium name="Ensembl"/>
        </authorList>
    </citation>
    <scope>IDENTIFICATION</scope>
</reference>
<proteinExistence type="inferred from homology"/>
<keyword evidence="10" id="KW-0472">Membrane</keyword>
<keyword evidence="5" id="KW-0808">Transferase</keyword>
<dbReference type="EC" id="2.4.3.3" evidence="14"/>
<dbReference type="GO" id="GO:0001665">
    <property type="term" value="F:alpha-N-acetylgalactosaminide alpha-2,6-sialyltransferase activity"/>
    <property type="evidence" value="ECO:0007669"/>
    <property type="project" value="UniProtKB-EC"/>
</dbReference>
<dbReference type="InterPro" id="IPR012163">
    <property type="entry name" value="Sialyl_trans"/>
</dbReference>
<evidence type="ECO:0000256" key="11">
    <source>
        <dbReference type="ARBA" id="ARBA00023157"/>
    </source>
</evidence>
<evidence type="ECO:0000256" key="15">
    <source>
        <dbReference type="ARBA" id="ARBA00050664"/>
    </source>
</evidence>
<evidence type="ECO:0000256" key="3">
    <source>
        <dbReference type="ARBA" id="ARBA00006003"/>
    </source>
</evidence>
<evidence type="ECO:0000313" key="18">
    <source>
        <dbReference type="Ensembl" id="ENSAMXP00005034210.1"/>
    </source>
</evidence>
<evidence type="ECO:0000256" key="14">
    <source>
        <dbReference type="ARBA" id="ARBA00039109"/>
    </source>
</evidence>
<evidence type="ECO:0000256" key="12">
    <source>
        <dbReference type="ARBA" id="ARBA00023180"/>
    </source>
</evidence>
<organism evidence="18 19">
    <name type="scientific">Astyanax mexicanus</name>
    <name type="common">Blind cave fish</name>
    <name type="synonym">Astyanax fasciatus mexicanus</name>
    <dbReference type="NCBI Taxonomy" id="7994"/>
    <lineage>
        <taxon>Eukaryota</taxon>
        <taxon>Metazoa</taxon>
        <taxon>Chordata</taxon>
        <taxon>Craniata</taxon>
        <taxon>Vertebrata</taxon>
        <taxon>Euteleostomi</taxon>
        <taxon>Actinopterygii</taxon>
        <taxon>Neopterygii</taxon>
        <taxon>Teleostei</taxon>
        <taxon>Ostariophysi</taxon>
        <taxon>Characiformes</taxon>
        <taxon>Characoidei</taxon>
        <taxon>Acestrorhamphidae</taxon>
        <taxon>Acestrorhamphinae</taxon>
        <taxon>Astyanax</taxon>
    </lineage>
</organism>
<evidence type="ECO:0000256" key="8">
    <source>
        <dbReference type="ARBA" id="ARBA00022989"/>
    </source>
</evidence>
<keyword evidence="9" id="KW-0333">Golgi apparatus</keyword>
<dbReference type="Ensembl" id="ENSAMXT00005037343.1">
    <property type="protein sequence ID" value="ENSAMXP00005034210.1"/>
    <property type="gene ID" value="ENSAMXG00005016492.1"/>
</dbReference>
<evidence type="ECO:0000256" key="6">
    <source>
        <dbReference type="ARBA" id="ARBA00022692"/>
    </source>
</evidence>
<dbReference type="PANTHER" id="PTHR45941:SF1">
    <property type="entry name" value="ALPHA-N-ACETYLGALACTOSAMINIDE ALPHA-2,6-SIALYLTRANSFERASE 1"/>
    <property type="match status" value="1"/>
</dbReference>
<keyword evidence="11" id="KW-1015">Disulfide bond</keyword>
<evidence type="ECO:0000256" key="17">
    <source>
        <dbReference type="PIRSR" id="PIRSR005557-2"/>
    </source>
</evidence>
<dbReference type="Proteomes" id="UP000694621">
    <property type="component" value="Unplaced"/>
</dbReference>
<evidence type="ECO:0000256" key="5">
    <source>
        <dbReference type="ARBA" id="ARBA00022679"/>
    </source>
</evidence>
<evidence type="ECO:0000256" key="4">
    <source>
        <dbReference type="ARBA" id="ARBA00022676"/>
    </source>
</evidence>
<evidence type="ECO:0000256" key="1">
    <source>
        <dbReference type="ARBA" id="ARBA00004323"/>
    </source>
</evidence>
<name>A0A8B9KDY8_ASTMX</name>
<dbReference type="InterPro" id="IPR038578">
    <property type="entry name" value="GT29-like_sf"/>
</dbReference>
<evidence type="ECO:0000256" key="13">
    <source>
        <dbReference type="ARBA" id="ARBA00036348"/>
    </source>
</evidence>
<keyword evidence="6" id="KW-0812">Transmembrane</keyword>
<comment type="catalytic activity">
    <reaction evidence="13">
        <text>a beta-D-galactosyl-(1-&gt;3)-N-acetyl-alpha-D-galactosaminyl derivative + CMP-N-acetyl-beta-neuraminate = a beta-D-galactosyl-(1-&gt;3)-[N-acetyl-alpha-neuraminyl-(2-&gt;6)]-N-acetyl-alpha-D-galactosaminyl derivative + CMP + H(+)</text>
        <dbReference type="Rhea" id="RHEA:11136"/>
        <dbReference type="ChEBI" id="CHEBI:15378"/>
        <dbReference type="ChEBI" id="CHEBI:57812"/>
        <dbReference type="ChEBI" id="CHEBI:60377"/>
        <dbReference type="ChEBI" id="CHEBI:133470"/>
        <dbReference type="ChEBI" id="CHEBI:140764"/>
        <dbReference type="EC" id="2.4.3.3"/>
    </reaction>
    <physiologicalReaction direction="left-to-right" evidence="13">
        <dbReference type="Rhea" id="RHEA:11137"/>
    </physiologicalReaction>
</comment>
<dbReference type="Pfam" id="PF00777">
    <property type="entry name" value="Glyco_transf_29"/>
    <property type="match status" value="1"/>
</dbReference>
<dbReference type="AlphaFoldDB" id="A0A8B9KDY8"/>
<sequence length="358" mass="41828">RKCTKILECPIKTLGILYSLTFINFIITMNPSYNHVLIFGMRCCNGVCAESLRKSKNEDFQKAFIPNIKMYLYQNQLNLSEWNRLSHFNNPFGFMEYNYTDIKSAVDLIQKPNITQLLPLPANESCIRCAVVANGGILNGSKMGKEIDSHTYVFRMNGAVIEGHEEDVGNRTSVYVHTSFSLIASLIAYRKYGFKNVPNDEGIKFVMIPEGLRDFIFLKDLLNRKAGPDRDFKKKKRAWAYYGGQFDESRFYVLHPDFLRYIRNRFMTSKQQNGTYWAMYRPTNGAFTLFLALHVCDIVDAYGFITENHKSFSNYYYENKKTEVVFFINHDYNLEIKLWKKLHDDKLIRLYQREGGQT</sequence>
<keyword evidence="8" id="KW-1133">Transmembrane helix</keyword>
<accession>A0A8B9KDY8</accession>
<evidence type="ECO:0000256" key="16">
    <source>
        <dbReference type="ARBA" id="ARBA00052285"/>
    </source>
</evidence>
<comment type="similarity">
    <text evidence="3">Belongs to the glycosyltransferase 29 family.</text>
</comment>
<evidence type="ECO:0000256" key="10">
    <source>
        <dbReference type="ARBA" id="ARBA00023136"/>
    </source>
</evidence>
<evidence type="ECO:0000313" key="19">
    <source>
        <dbReference type="Proteomes" id="UP000694621"/>
    </source>
</evidence>
<dbReference type="GO" id="GO:0000139">
    <property type="term" value="C:Golgi membrane"/>
    <property type="evidence" value="ECO:0007669"/>
    <property type="project" value="UniProtKB-SubCell"/>
</dbReference>
<comment type="catalytic activity">
    <reaction evidence="16">
        <text>a 3-O-[N-acetyl-alpha-D-galactosaminyl]-L-threonyl-[protein] + CMP-N-acetyl-beta-neuraminate = a 3-O-[N-acetyl-alpha-neuraminosyl-(2-&gt;6)-N-acetyl-alpha-D-galactosaminyl]-L-threonyl-[protein] + CMP + H(+)</text>
        <dbReference type="Rhea" id="RHEA:81643"/>
        <dbReference type="Rhea" id="RHEA-COMP:11689"/>
        <dbReference type="Rhea" id="RHEA-COMP:19720"/>
        <dbReference type="ChEBI" id="CHEBI:15378"/>
        <dbReference type="ChEBI" id="CHEBI:57812"/>
        <dbReference type="ChEBI" id="CHEBI:60377"/>
        <dbReference type="ChEBI" id="CHEBI:87075"/>
        <dbReference type="ChEBI" id="CHEBI:231970"/>
    </reaction>
    <physiologicalReaction direction="left-to-right" evidence="16">
        <dbReference type="Rhea" id="RHEA:81644"/>
    </physiologicalReaction>
</comment>
<dbReference type="InterPro" id="IPR001675">
    <property type="entry name" value="Glyco_trans_29"/>
</dbReference>
<comment type="pathway">
    <text evidence="2">Protein modification; protein glycosylation.</text>
</comment>
<comment type="subcellular location">
    <subcellularLocation>
        <location evidence="1">Golgi apparatus membrane</location>
        <topology evidence="1">Single-pass type II membrane protein</topology>
    </subcellularLocation>
</comment>
<protein>
    <recommendedName>
        <fullName evidence="14">alpha-N-acetylgalactosaminide alpha-2,6-sialyltransferase</fullName>
        <ecNumber evidence="14">2.4.3.3</ecNumber>
    </recommendedName>
</protein>
<keyword evidence="4" id="KW-0328">Glycosyltransferase</keyword>
<keyword evidence="7" id="KW-0735">Signal-anchor</keyword>
<dbReference type="Gene3D" id="3.90.1480.20">
    <property type="entry name" value="Glycosyl transferase family 29"/>
    <property type="match status" value="1"/>
</dbReference>
<evidence type="ECO:0000256" key="2">
    <source>
        <dbReference type="ARBA" id="ARBA00004922"/>
    </source>
</evidence>